<sequence length="31" mass="3494">MSSPCHIELILSEKEEPVKKEADNIVAARKQ</sequence>
<evidence type="ECO:0000313" key="1">
    <source>
        <dbReference type="EMBL" id="AQK51430.1"/>
    </source>
</evidence>
<reference evidence="1" key="1">
    <citation type="submission" date="2015-12" db="EMBL/GenBank/DDBJ databases">
        <title>Update maize B73 reference genome by single molecule sequencing technologies.</title>
        <authorList>
            <consortium name="Maize Genome Sequencing Project"/>
            <person name="Ware D."/>
        </authorList>
    </citation>
    <scope>NUCLEOTIDE SEQUENCE</scope>
    <source>
        <tissue evidence="1">Seedling</tissue>
    </source>
</reference>
<organism evidence="1">
    <name type="scientific">Zea mays</name>
    <name type="common">Maize</name>
    <dbReference type="NCBI Taxonomy" id="4577"/>
    <lineage>
        <taxon>Eukaryota</taxon>
        <taxon>Viridiplantae</taxon>
        <taxon>Streptophyta</taxon>
        <taxon>Embryophyta</taxon>
        <taxon>Tracheophyta</taxon>
        <taxon>Spermatophyta</taxon>
        <taxon>Magnoliopsida</taxon>
        <taxon>Liliopsida</taxon>
        <taxon>Poales</taxon>
        <taxon>Poaceae</taxon>
        <taxon>PACMAD clade</taxon>
        <taxon>Panicoideae</taxon>
        <taxon>Andropogonodae</taxon>
        <taxon>Andropogoneae</taxon>
        <taxon>Tripsacinae</taxon>
        <taxon>Zea</taxon>
    </lineage>
</organism>
<dbReference type="GO" id="GO:0005840">
    <property type="term" value="C:ribosome"/>
    <property type="evidence" value="ECO:0007669"/>
    <property type="project" value="UniProtKB-KW"/>
</dbReference>
<keyword evidence="1" id="KW-0687">Ribonucleoprotein</keyword>
<dbReference type="AlphaFoldDB" id="A0A1D6PYA1"/>
<dbReference type="EMBL" id="CM000780">
    <property type="protein sequence ID" value="AQK51430.1"/>
    <property type="molecule type" value="Genomic_DNA"/>
</dbReference>
<protein>
    <submittedName>
        <fullName evidence="1">Ribosomal protein L17b</fullName>
    </submittedName>
</protein>
<keyword evidence="1" id="KW-0689">Ribosomal protein</keyword>
<name>A0A1D6PYA1_MAIZE</name>
<proteinExistence type="predicted"/>
<accession>A0A1D6PYA1</accession>
<gene>
    <name evidence="1" type="ORF">ZEAMMB73_Zm00001d049815</name>
</gene>